<feature type="domain" description="Nudix hydrolase" evidence="3">
    <location>
        <begin position="21"/>
        <end position="160"/>
    </location>
</feature>
<dbReference type="eggNOG" id="COG1051">
    <property type="taxonomic scope" value="Bacteria"/>
</dbReference>
<evidence type="ECO:0000256" key="2">
    <source>
        <dbReference type="ARBA" id="ARBA00022801"/>
    </source>
</evidence>
<dbReference type="PANTHER" id="PTHR43046:SF14">
    <property type="entry name" value="MUTT_NUDIX FAMILY PROTEIN"/>
    <property type="match status" value="1"/>
</dbReference>
<accession>E7REZ5</accession>
<dbReference type="InterPro" id="IPR015797">
    <property type="entry name" value="NUDIX_hydrolase-like_dom_sf"/>
</dbReference>
<sequence length="173" mass="19807">MLERETVFNLVVFQNGGADQMHIRNSAKAVIEKEGHVLLTKNIDSEGIFYLFPGGGQEHGEVLVQTIKRECLEEIGYQVIVGELLHIREYIGKNHEHAHDRDFHQIEFYFVCTIDAQAVEVPIPSNPDSHQIGSEWVAISKLQEYRIYPKEIRLPIQQFAHAKKIAVYLGDIN</sequence>
<dbReference type="CDD" id="cd18880">
    <property type="entry name" value="NUDIX_ADPRase"/>
    <property type="match status" value="1"/>
</dbReference>
<dbReference type="PANTHER" id="PTHR43046">
    <property type="entry name" value="GDP-MANNOSE MANNOSYL HYDROLASE"/>
    <property type="match status" value="1"/>
</dbReference>
<evidence type="ECO:0000259" key="3">
    <source>
        <dbReference type="PROSITE" id="PS51462"/>
    </source>
</evidence>
<dbReference type="PROSITE" id="PS51462">
    <property type="entry name" value="NUDIX"/>
    <property type="match status" value="1"/>
</dbReference>
<dbReference type="Pfam" id="PF00293">
    <property type="entry name" value="NUDIX"/>
    <property type="match status" value="1"/>
</dbReference>
<comment type="caution">
    <text evidence="4">The sequence shown here is derived from an EMBL/GenBank/DDBJ whole genome shotgun (WGS) entry which is preliminary data.</text>
</comment>
<keyword evidence="2" id="KW-0378">Hydrolase</keyword>
<evidence type="ECO:0000313" key="5">
    <source>
        <dbReference type="Proteomes" id="UP000003052"/>
    </source>
</evidence>
<dbReference type="Proteomes" id="UP000003052">
    <property type="component" value="Unassembled WGS sequence"/>
</dbReference>
<reference evidence="4 5" key="1">
    <citation type="journal article" date="2011" name="J. Bacteriol.">
        <title>The Draft Genome of Planococcus donghaensis MPA1U2 Reveals Nonsporulation Pathways Controlled by a Conserved Spo0A Regulon.</title>
        <authorList>
            <person name="Pearson M.D."/>
            <person name="Noller H.F."/>
        </authorList>
    </citation>
    <scope>NUCLEOTIDE SEQUENCE [LARGE SCALE GENOMIC DNA]</scope>
    <source>
        <strain evidence="4 5">MPA1U2</strain>
    </source>
</reference>
<name>E7REZ5_9BACL</name>
<protein>
    <submittedName>
        <fullName evidence="4">MutT/NUDIX family protein</fullName>
    </submittedName>
</protein>
<dbReference type="InterPro" id="IPR000086">
    <property type="entry name" value="NUDIX_hydrolase_dom"/>
</dbReference>
<evidence type="ECO:0000313" key="4">
    <source>
        <dbReference type="EMBL" id="EGA90394.1"/>
    </source>
</evidence>
<gene>
    <name evidence="4" type="ORF">GPDM_05176</name>
</gene>
<dbReference type="SUPFAM" id="SSF55811">
    <property type="entry name" value="Nudix"/>
    <property type="match status" value="1"/>
</dbReference>
<dbReference type="AlphaFoldDB" id="E7REZ5"/>
<comment type="cofactor">
    <cofactor evidence="1">
        <name>Mg(2+)</name>
        <dbReference type="ChEBI" id="CHEBI:18420"/>
    </cofactor>
</comment>
<dbReference type="Gene3D" id="3.90.79.10">
    <property type="entry name" value="Nucleoside Triphosphate Pyrophosphohydrolase"/>
    <property type="match status" value="1"/>
</dbReference>
<dbReference type="EMBL" id="AEPB01000018">
    <property type="protein sequence ID" value="EGA90394.1"/>
    <property type="molecule type" value="Genomic_DNA"/>
</dbReference>
<organism evidence="4 5">
    <name type="scientific">Planococcus donghaensis MPA1U2</name>
    <dbReference type="NCBI Taxonomy" id="933115"/>
    <lineage>
        <taxon>Bacteria</taxon>
        <taxon>Bacillati</taxon>
        <taxon>Bacillota</taxon>
        <taxon>Bacilli</taxon>
        <taxon>Bacillales</taxon>
        <taxon>Caryophanaceae</taxon>
        <taxon>Planococcus</taxon>
    </lineage>
</organism>
<evidence type="ECO:0000256" key="1">
    <source>
        <dbReference type="ARBA" id="ARBA00001946"/>
    </source>
</evidence>
<dbReference type="GO" id="GO:0016787">
    <property type="term" value="F:hydrolase activity"/>
    <property type="evidence" value="ECO:0007669"/>
    <property type="project" value="UniProtKB-KW"/>
</dbReference>
<proteinExistence type="predicted"/>